<protein>
    <submittedName>
        <fullName evidence="1">Uncharacterized protein</fullName>
    </submittedName>
</protein>
<gene>
    <name evidence="1" type="ORF">HDF15_000018</name>
</gene>
<organism evidence="1 2">
    <name type="scientific">Granulicella mallensis</name>
    <dbReference type="NCBI Taxonomy" id="940614"/>
    <lineage>
        <taxon>Bacteria</taxon>
        <taxon>Pseudomonadati</taxon>
        <taxon>Acidobacteriota</taxon>
        <taxon>Terriglobia</taxon>
        <taxon>Terriglobales</taxon>
        <taxon>Acidobacteriaceae</taxon>
        <taxon>Granulicella</taxon>
    </lineage>
</organism>
<dbReference type="AlphaFoldDB" id="A0A7W7ZL21"/>
<sequence length="364" mass="39367">MRAQERHLRQSGSIPGFCGVTSALFCLVLLFGLPVHASVAVLVEQPYGGLSRINPAGHSAVYLDHVCAESPTKLRACREGELGVVLSRYDGIDQYDWLAMPLVSYLYAVDSPEQIPETMDRAGEILIRDAYRRAHLEAIAPDLEDGKAPPGNWYQLVGSSYDRTIYGFSVKTTPEQDAGLIAAFNDRKNVERYNGAFINCADFVRVTINRFYPHAIHRNFIGDFGITSPKSVARGLAHYSVKHPETGLQVFVIPQVKGEIPRSHAIQGVSESLLKKYGVPLIVLSPTTTAAIFVAYISHDRFAMPKNAPTLDLREAEAKNVAVAKPVVPSGRTVLTKGGAVVPAATATPGTVASPATANGVTEE</sequence>
<evidence type="ECO:0000313" key="2">
    <source>
        <dbReference type="Proteomes" id="UP000584867"/>
    </source>
</evidence>
<dbReference type="Proteomes" id="UP000584867">
    <property type="component" value="Unassembled WGS sequence"/>
</dbReference>
<name>A0A7W7ZL21_9BACT</name>
<comment type="caution">
    <text evidence="1">The sequence shown here is derived from an EMBL/GenBank/DDBJ whole genome shotgun (WGS) entry which is preliminary data.</text>
</comment>
<reference evidence="1 2" key="1">
    <citation type="submission" date="2020-08" db="EMBL/GenBank/DDBJ databases">
        <title>Genomic Encyclopedia of Type Strains, Phase IV (KMG-V): Genome sequencing to study the core and pangenomes of soil and plant-associated prokaryotes.</title>
        <authorList>
            <person name="Whitman W."/>
        </authorList>
    </citation>
    <scope>NUCLEOTIDE SEQUENCE [LARGE SCALE GENOMIC DNA]</scope>
    <source>
        <strain evidence="1 2">X5P3</strain>
    </source>
</reference>
<accession>A0A7W7ZL21</accession>
<dbReference type="RefSeq" id="WP_184252253.1">
    <property type="nucleotide sequence ID" value="NZ_JACHIO010000001.1"/>
</dbReference>
<evidence type="ECO:0000313" key="1">
    <source>
        <dbReference type="EMBL" id="MBB5061693.1"/>
    </source>
</evidence>
<dbReference type="EMBL" id="JACHIO010000001">
    <property type="protein sequence ID" value="MBB5061693.1"/>
    <property type="molecule type" value="Genomic_DNA"/>
</dbReference>
<proteinExistence type="predicted"/>